<accession>A0ABS9E0C0</accession>
<dbReference type="RefSeq" id="WP_235705116.1">
    <property type="nucleotide sequence ID" value="NZ_JAKGBZ010000031.1"/>
</dbReference>
<name>A0ABS9E0C0_9PROT</name>
<feature type="non-terminal residue" evidence="1">
    <location>
        <position position="1"/>
    </location>
</feature>
<dbReference type="EMBL" id="JAKGBZ010000031">
    <property type="protein sequence ID" value="MCF3947840.1"/>
    <property type="molecule type" value="Genomic_DNA"/>
</dbReference>
<dbReference type="Proteomes" id="UP001521209">
    <property type="component" value="Unassembled WGS sequence"/>
</dbReference>
<sequence length="617" mass="68880">AEVGMATQTSQTGDRRVKCAINGAAKSAGNHYRRAVLFNPPSQMTTHPRLPVRCRAAVAALRSERPDLLRAALDVLTEVHDAKLYVPALTAALVPRRLYPHRGIISEWLGANGTEQLMNAIADHGDVAWGTWLQQMALSDKVPMPVAVATALACDGGLPVWTIKHLITSTSSQSWQFRAVANRGVNCAFADWLAEHYEQCVVTVGNSVWLHLNRVLVACGTDETFERLLARFLKLPSVAQETLCFAVVDRGEPWISRFQKVAFAEGSPQRYHKLLEVVSLEIDDATAWRWIAAGPAELGWQVLIKRHDVAVIPEMLAALPATFANQHLMPALSAMRFIEDAPESLVDELMKRLDSPMQPRAMQDVIRALGGVRPKGIEALISLIISQSLAMPIYFVGQVLTLLRDWERESQQKIRVRTALGDVSFEDWILSARLGQDYNDNLYRRSLAENRNLAVKLVMGPFREDENAIKEIISHMQPFPSYHEELYDLLISSPSLADLTLKVFSGGFDTFPESVLLRTIDTQGIEFHALLRALATASSPSHLTLHKALLTKLLNLPLDLFVYREMAKILRVHTSAALAELLKETMQTMSTNEMWLVREIEVARGELLVDERGEWLA</sequence>
<gene>
    <name evidence="1" type="ORF">L2A60_14260</name>
</gene>
<keyword evidence="2" id="KW-1185">Reference proteome</keyword>
<proteinExistence type="predicted"/>
<organism evidence="1 2">
    <name type="scientific">Acidiphilium iwatense</name>
    <dbReference type="NCBI Taxonomy" id="768198"/>
    <lineage>
        <taxon>Bacteria</taxon>
        <taxon>Pseudomonadati</taxon>
        <taxon>Pseudomonadota</taxon>
        <taxon>Alphaproteobacteria</taxon>
        <taxon>Acetobacterales</taxon>
        <taxon>Acidocellaceae</taxon>
        <taxon>Acidiphilium</taxon>
    </lineage>
</organism>
<comment type="caution">
    <text evidence="1">The sequence shown here is derived from an EMBL/GenBank/DDBJ whole genome shotgun (WGS) entry which is preliminary data.</text>
</comment>
<reference evidence="1 2" key="1">
    <citation type="submission" date="2022-01" db="EMBL/GenBank/DDBJ databases">
        <authorList>
            <person name="Won M."/>
            <person name="Kim S.-J."/>
            <person name="Kwon S.-W."/>
        </authorList>
    </citation>
    <scope>NUCLEOTIDE SEQUENCE [LARGE SCALE GENOMIC DNA]</scope>
    <source>
        <strain evidence="1 2">KCTC 23505</strain>
    </source>
</reference>
<protein>
    <submittedName>
        <fullName evidence="1">Uncharacterized protein</fullName>
    </submittedName>
</protein>
<evidence type="ECO:0000313" key="1">
    <source>
        <dbReference type="EMBL" id="MCF3947840.1"/>
    </source>
</evidence>
<evidence type="ECO:0000313" key="2">
    <source>
        <dbReference type="Proteomes" id="UP001521209"/>
    </source>
</evidence>